<keyword evidence="2" id="KW-1185">Reference proteome</keyword>
<reference evidence="1" key="1">
    <citation type="submission" date="2021-01" db="EMBL/GenBank/DDBJ databases">
        <title>Metabolic potential, ecology and presence of endohyphal bacteria is reflected in genomic diversity of Mucoromycotina.</title>
        <authorList>
            <person name="Muszewska A."/>
            <person name="Okrasinska A."/>
            <person name="Steczkiewicz K."/>
            <person name="Drgas O."/>
            <person name="Orlowska M."/>
            <person name="Perlinska-Lenart U."/>
            <person name="Aleksandrzak-Piekarczyk T."/>
            <person name="Szatraj K."/>
            <person name="Zielenkiewicz U."/>
            <person name="Pilsyk S."/>
            <person name="Malc E."/>
            <person name="Mieczkowski P."/>
            <person name="Kruszewska J.S."/>
            <person name="Biernat P."/>
            <person name="Pawlowska J."/>
        </authorList>
    </citation>
    <scope>NUCLEOTIDE SEQUENCE</scope>
    <source>
        <strain evidence="1">WA0000018081</strain>
    </source>
</reference>
<protein>
    <submittedName>
        <fullName evidence="1">Uncharacterized protein</fullName>
    </submittedName>
</protein>
<sequence>MESSSNSPYKLSYVYDKEILGAVWTFTKKFDKTTSLAFTQWLNKQNLDFLSDEPERKVVKGNTENKKLRRRHLNLLDNGYV</sequence>
<dbReference type="AlphaFoldDB" id="A0A8H7W158"/>
<gene>
    <name evidence="1" type="ORF">INT48_005836</name>
</gene>
<accession>A0A8H7W158</accession>
<name>A0A8H7W158_9FUNG</name>
<evidence type="ECO:0000313" key="1">
    <source>
        <dbReference type="EMBL" id="KAG2234684.1"/>
    </source>
</evidence>
<dbReference type="Proteomes" id="UP000613177">
    <property type="component" value="Unassembled WGS sequence"/>
</dbReference>
<comment type="caution">
    <text evidence="1">The sequence shown here is derived from an EMBL/GenBank/DDBJ whole genome shotgun (WGS) entry which is preliminary data.</text>
</comment>
<evidence type="ECO:0000313" key="2">
    <source>
        <dbReference type="Proteomes" id="UP000613177"/>
    </source>
</evidence>
<dbReference type="EMBL" id="JAEPRE010000048">
    <property type="protein sequence ID" value="KAG2234684.1"/>
    <property type="molecule type" value="Genomic_DNA"/>
</dbReference>
<proteinExistence type="predicted"/>
<organism evidence="1 2">
    <name type="scientific">Thamnidium elegans</name>
    <dbReference type="NCBI Taxonomy" id="101142"/>
    <lineage>
        <taxon>Eukaryota</taxon>
        <taxon>Fungi</taxon>
        <taxon>Fungi incertae sedis</taxon>
        <taxon>Mucoromycota</taxon>
        <taxon>Mucoromycotina</taxon>
        <taxon>Mucoromycetes</taxon>
        <taxon>Mucorales</taxon>
        <taxon>Mucorineae</taxon>
        <taxon>Mucoraceae</taxon>
        <taxon>Thamnidium</taxon>
    </lineage>
</organism>